<dbReference type="Proteomes" id="UP000326711">
    <property type="component" value="Chromosome"/>
</dbReference>
<dbReference type="OrthoDB" id="4427600at2"/>
<dbReference type="AlphaFoldDB" id="A0A5J6Z7Y7"/>
<dbReference type="KEGG" id="cuo:CUROG_01735"/>
<feature type="region of interest" description="Disordered" evidence="1">
    <location>
        <begin position="1"/>
        <end position="52"/>
    </location>
</feature>
<evidence type="ECO:0000259" key="3">
    <source>
        <dbReference type="Pfam" id="PF20570"/>
    </source>
</evidence>
<organism evidence="4 5">
    <name type="scientific">Corynebacterium urogenitale</name>
    <dbReference type="NCBI Taxonomy" id="2487892"/>
    <lineage>
        <taxon>Bacteria</taxon>
        <taxon>Bacillati</taxon>
        <taxon>Actinomycetota</taxon>
        <taxon>Actinomycetes</taxon>
        <taxon>Mycobacteriales</taxon>
        <taxon>Corynebacteriaceae</taxon>
        <taxon>Corynebacterium</taxon>
    </lineage>
</organism>
<feature type="compositionally biased region" description="Low complexity" evidence="1">
    <location>
        <begin position="215"/>
        <end position="264"/>
    </location>
</feature>
<keyword evidence="5" id="KW-1185">Reference proteome</keyword>
<dbReference type="InterPro" id="IPR046706">
    <property type="entry name" value="DUF6779"/>
</dbReference>
<evidence type="ECO:0000256" key="1">
    <source>
        <dbReference type="SAM" id="MobiDB-lite"/>
    </source>
</evidence>
<feature type="transmembrane region" description="Helical" evidence="2">
    <location>
        <begin position="83"/>
        <end position="103"/>
    </location>
</feature>
<reference evidence="5" key="1">
    <citation type="submission" date="2019-10" db="EMBL/GenBank/DDBJ databases">
        <title>Complete genome sequence of Corynebacterium urogenitalis DSM 108747, isolated from the genital tract of a cow.</title>
        <authorList>
            <person name="Ruckert C."/>
            <person name="Ballas P."/>
            <person name="Wagener K."/>
            <person name="Drillich M."/>
            <person name="Kaempfer P."/>
            <person name="Busse H.-J."/>
            <person name="Ehling-Schulz M."/>
        </authorList>
    </citation>
    <scope>NUCLEOTIDE SEQUENCE [LARGE SCALE GENOMIC DNA]</scope>
    <source>
        <strain evidence="5">LMM 1652</strain>
    </source>
</reference>
<feature type="compositionally biased region" description="Basic and acidic residues" evidence="1">
    <location>
        <begin position="378"/>
        <end position="398"/>
    </location>
</feature>
<feature type="compositionally biased region" description="Basic and acidic residues" evidence="1">
    <location>
        <begin position="8"/>
        <end position="24"/>
    </location>
</feature>
<keyword evidence="2" id="KW-0812">Transmembrane</keyword>
<proteinExistence type="predicted"/>
<feature type="region of interest" description="Disordered" evidence="1">
    <location>
        <begin position="314"/>
        <end position="403"/>
    </location>
</feature>
<feature type="domain" description="DUF6779" evidence="3">
    <location>
        <begin position="84"/>
        <end position="192"/>
    </location>
</feature>
<accession>A0A5J6Z7Y7</accession>
<feature type="transmembrane region" description="Helical" evidence="2">
    <location>
        <begin position="59"/>
        <end position="77"/>
    </location>
</feature>
<dbReference type="RefSeq" id="WP_151902207.1">
    <property type="nucleotide sequence ID" value="NZ_CP045032.1"/>
</dbReference>
<sequence>MSFQPQPQHDRQPLPRRQEAEVKSGHSQAQTRTEYTRADRNLADRSDNSENSVGGMSRALMFGLILLALVASLLMLYMDSEAWLKVAVIAALWAAFIGAVLVSRYSSALSAERDRSRQLQRSHTAELEREKSEHQKREAMLESSYEQRIRDQRDEHLEQLRQELAVMRQQLAAMSGGEFGEEQTSVRAKAERVREIENSVNAASAARPGEKRHAGSSAASHAAHAQSAPAAGSSASSAGTASSEAAHTASTSSAAAQSSGSQRQAQDEKKSGKRSSTFSTGTFAAIKWGGQDAMETSELPLIVDTTALDEDEAHTEAFHGVRKEEVLKDTPKSEAAPNAGEAKHSERPASSRPHHHAATGASTIASKADESYVGGHRRKDEAEEAKAETRRGRRRADESASGLTVAELMARFKKDN</sequence>
<feature type="compositionally biased region" description="Basic and acidic residues" evidence="1">
    <location>
        <begin position="34"/>
        <end position="48"/>
    </location>
</feature>
<dbReference type="EMBL" id="CP045032">
    <property type="protein sequence ID" value="QFQ01747.1"/>
    <property type="molecule type" value="Genomic_DNA"/>
</dbReference>
<evidence type="ECO:0000256" key="2">
    <source>
        <dbReference type="SAM" id="Phobius"/>
    </source>
</evidence>
<evidence type="ECO:0000313" key="4">
    <source>
        <dbReference type="EMBL" id="QFQ01747.1"/>
    </source>
</evidence>
<feature type="region of interest" description="Disordered" evidence="1">
    <location>
        <begin position="198"/>
        <end position="277"/>
    </location>
</feature>
<name>A0A5J6Z7Y7_9CORY</name>
<keyword evidence="2" id="KW-0472">Membrane</keyword>
<gene>
    <name evidence="4" type="ORF">CUROG_01735</name>
</gene>
<feature type="compositionally biased region" description="Basic and acidic residues" evidence="1">
    <location>
        <begin position="314"/>
        <end position="332"/>
    </location>
</feature>
<keyword evidence="2" id="KW-1133">Transmembrane helix</keyword>
<evidence type="ECO:0000313" key="5">
    <source>
        <dbReference type="Proteomes" id="UP000326711"/>
    </source>
</evidence>
<dbReference type="Pfam" id="PF20570">
    <property type="entry name" value="DUF6779"/>
    <property type="match status" value="1"/>
</dbReference>
<protein>
    <recommendedName>
        <fullName evidence="3">DUF6779 domain-containing protein</fullName>
    </recommendedName>
</protein>
<feature type="region of interest" description="Disordered" evidence="1">
    <location>
        <begin position="112"/>
        <end position="148"/>
    </location>
</feature>